<protein>
    <recommendedName>
        <fullName evidence="5">Dol-P-Glc:Glc(2)Man(9)GlcNAc(2)-PP-Dol alpha-1,2-glucosyltransferase</fullName>
        <ecNumber evidence="4">2.4.1.256</ecNumber>
    </recommendedName>
</protein>
<feature type="transmembrane region" description="Helical" evidence="14">
    <location>
        <begin position="27"/>
        <end position="47"/>
    </location>
</feature>
<dbReference type="PANTHER" id="PTHR12989">
    <property type="entry name" value="ALPHA-1,2-GLUCOSYLTRANSFERASE ALG10"/>
    <property type="match status" value="1"/>
</dbReference>
<comment type="pathway">
    <text evidence="2">Protein modification; protein glycosylation.</text>
</comment>
<dbReference type="GO" id="GO:0005789">
    <property type="term" value="C:endoplasmic reticulum membrane"/>
    <property type="evidence" value="ECO:0007669"/>
    <property type="project" value="UniProtKB-SubCell"/>
</dbReference>
<comment type="subcellular location">
    <subcellularLocation>
        <location evidence="1">Endoplasmic reticulum membrane</location>
        <topology evidence="1">Multi-pass membrane protein</topology>
    </subcellularLocation>
</comment>
<feature type="transmembrane region" description="Helical" evidence="14">
    <location>
        <begin position="120"/>
        <end position="139"/>
    </location>
</feature>
<comment type="function">
    <text evidence="12">Dol-P-Glc:Glc(2)Man(9)GlcNAc(2)-PP-Dol alpha-1,2-glucosyltransferase that operates in the biosynthetic pathway of dolichol-linked oligosaccharides, the glycan precursors employed in protein asparagine (N)-glycosylation. The assembly of dolichol-linked oligosaccharides begins on the cytosolic side of the endoplasmic reticulum membrane and finishes in its lumen. The sequential addition of sugars to dolichol pyrophosphate produces dolichol-linked oligosaccharides containing fourteen sugars, including two GlcNAcs, nine mannoses and three glucoses. Once assembled, the oligosaccharide is transferred from the lipid to nascent proteins by oligosaccharyltransferases. In the lumen of the endoplasmic reticulum, adds the third and last glucose residue from dolichyl phosphate glucose (Dol-P-Glc) onto the lipid-linked oligosaccharide intermediate Glc(2)Man(9)GlcNAc(2)-PP-Dol to produce Glc(3)Man(9)GlcNAc(2)-PP-Dol.</text>
</comment>
<dbReference type="WormBase" id="Bm5986">
    <property type="protein sequence ID" value="BM42085"/>
    <property type="gene ID" value="WBGene00226247"/>
    <property type="gene designation" value="Bma-algn-10"/>
</dbReference>
<keyword evidence="9" id="KW-0256">Endoplasmic reticulum</keyword>
<reference evidence="15" key="2">
    <citation type="submission" date="2012-12" db="EMBL/GenBank/DDBJ databases">
        <authorList>
            <person name="Gao Y.W."/>
            <person name="Fan S.T."/>
            <person name="Sun H.T."/>
            <person name="Wang Z."/>
            <person name="Gao X.L."/>
            <person name="Li Y.G."/>
            <person name="Wang T.C."/>
            <person name="Zhang K."/>
            <person name="Xu W.W."/>
            <person name="Yu Z.J."/>
            <person name="Xia X.Z."/>
        </authorList>
    </citation>
    <scope>NUCLEOTIDE SEQUENCE</scope>
    <source>
        <strain evidence="15">FR3</strain>
    </source>
</reference>
<dbReference type="EMBL" id="LN856925">
    <property type="protein sequence ID" value="CRZ23785.1"/>
    <property type="molecule type" value="Genomic_DNA"/>
</dbReference>
<evidence type="ECO:0000256" key="1">
    <source>
        <dbReference type="ARBA" id="ARBA00004477"/>
    </source>
</evidence>
<comment type="similarity">
    <text evidence="3">Belongs to the ALG10 glucosyltransferase family.</text>
</comment>
<evidence type="ECO:0000256" key="6">
    <source>
        <dbReference type="ARBA" id="ARBA00022676"/>
    </source>
</evidence>
<evidence type="ECO:0000256" key="8">
    <source>
        <dbReference type="ARBA" id="ARBA00022692"/>
    </source>
</evidence>
<organism evidence="15">
    <name type="scientific">Brugia malayi</name>
    <name type="common">Filarial nematode worm</name>
    <dbReference type="NCBI Taxonomy" id="6279"/>
    <lineage>
        <taxon>Eukaryota</taxon>
        <taxon>Metazoa</taxon>
        <taxon>Ecdysozoa</taxon>
        <taxon>Nematoda</taxon>
        <taxon>Chromadorea</taxon>
        <taxon>Rhabditida</taxon>
        <taxon>Spirurina</taxon>
        <taxon>Spiruromorpha</taxon>
        <taxon>Filarioidea</taxon>
        <taxon>Onchocercidae</taxon>
        <taxon>Brugia</taxon>
    </lineage>
</organism>
<evidence type="ECO:0000256" key="10">
    <source>
        <dbReference type="ARBA" id="ARBA00022989"/>
    </source>
</evidence>
<gene>
    <name evidence="16" type="primary">bma-algn-10</name>
    <name evidence="15" type="synonym">Bma-tag-179</name>
    <name evidence="16" type="ORF">Bm5986</name>
    <name evidence="15" type="ORF">BM_Bm5986</name>
</gene>
<dbReference type="GO" id="GO:0106073">
    <property type="term" value="F:dolichyl pyrophosphate Glc2Man9GlcNAc2 alpha-1,2-glucosyltransferase activity"/>
    <property type="evidence" value="ECO:0007669"/>
    <property type="project" value="UniProtKB-EC"/>
</dbReference>
<keyword evidence="7" id="KW-0808">Transferase</keyword>
<dbReference type="AlphaFoldDB" id="A0A0H5SIZ7"/>
<evidence type="ECO:0000256" key="3">
    <source>
        <dbReference type="ARBA" id="ARBA00010600"/>
    </source>
</evidence>
<reference evidence="15" key="1">
    <citation type="journal article" date="2007" name="Science">
        <title>Draft genome of the filarial nematode parasite Brugia malayi.</title>
        <authorList>
            <person name="Ghedin E."/>
            <person name="Wang S."/>
            <person name="Spiro D."/>
            <person name="Caler E."/>
            <person name="Zhao Q."/>
            <person name="Crabtree J."/>
            <person name="Allen J.E."/>
            <person name="Delcher A.L."/>
            <person name="Guiliano D.B."/>
            <person name="Miranda-Saavedra D."/>
            <person name="Angiuoli S.V."/>
            <person name="Creasy T."/>
            <person name="Amedeo P."/>
            <person name="Haas B."/>
            <person name="El-Sayed N.M."/>
            <person name="Wortman J.R."/>
            <person name="Feldblyum T."/>
            <person name="Tallon L."/>
            <person name="Schatz M."/>
            <person name="Shumway M."/>
            <person name="Koo H."/>
            <person name="Salzberg S.L."/>
            <person name="Schobel S."/>
            <person name="Pertea M."/>
            <person name="Pop M."/>
            <person name="White O."/>
            <person name="Barton G.J."/>
            <person name="Carlow C.K."/>
            <person name="Crawford M.J."/>
            <person name="Daub J."/>
            <person name="Dimmic M.W."/>
            <person name="Estes C.F."/>
            <person name="Foster J.M."/>
            <person name="Ganatra M."/>
            <person name="Gregory W.F."/>
            <person name="Johnson N.M."/>
            <person name="Jin J."/>
            <person name="Komuniecki R."/>
            <person name="Korf I."/>
            <person name="Kumar S."/>
            <person name="Laney S."/>
            <person name="Li B.W."/>
            <person name="Li W."/>
            <person name="Lindblom T.H."/>
            <person name="Lustigman S."/>
            <person name="Ma D."/>
            <person name="Maina C.V."/>
            <person name="Martin D.M."/>
            <person name="McCarter J.P."/>
            <person name="McReynolds L."/>
            <person name="Mitreva M."/>
            <person name="Nutman T.B."/>
            <person name="Parkinson J."/>
            <person name="Peregrin-Alvarez J.M."/>
            <person name="Poole C."/>
            <person name="Ren Q."/>
            <person name="Saunders L."/>
            <person name="Sluder A.E."/>
            <person name="Smith K."/>
            <person name="Stanke M."/>
            <person name="Unnasch T.R."/>
            <person name="Ware J."/>
            <person name="Wei A.D."/>
            <person name="Weil G."/>
            <person name="Williams D.J."/>
            <person name="Zhang Y."/>
            <person name="Williams S.A."/>
            <person name="Fraser-Liggett C."/>
            <person name="Slatko B."/>
            <person name="Blaxter M.L."/>
            <person name="Scott A.L."/>
        </authorList>
    </citation>
    <scope>NUCLEOTIDE SEQUENCE</scope>
    <source>
        <strain evidence="15">FR3</strain>
    </source>
</reference>
<evidence type="ECO:0000256" key="12">
    <source>
        <dbReference type="ARBA" id="ARBA00044727"/>
    </source>
</evidence>
<name>A0A0H5SIZ7_BRUMA</name>
<dbReference type="Pfam" id="PF04922">
    <property type="entry name" value="DIE2_ALG10"/>
    <property type="match status" value="2"/>
</dbReference>
<evidence type="ECO:0000313" key="15">
    <source>
        <dbReference type="EMBL" id="CRZ23785.1"/>
    </source>
</evidence>
<dbReference type="GO" id="GO:0006488">
    <property type="term" value="P:dolichol-linked oligosaccharide biosynthetic process"/>
    <property type="evidence" value="ECO:0007669"/>
    <property type="project" value="InterPro"/>
</dbReference>
<keyword evidence="8 14" id="KW-0812">Transmembrane</keyword>
<evidence type="ECO:0000256" key="9">
    <source>
        <dbReference type="ARBA" id="ARBA00022824"/>
    </source>
</evidence>
<evidence type="ECO:0000256" key="4">
    <source>
        <dbReference type="ARBA" id="ARBA00011967"/>
    </source>
</evidence>
<keyword evidence="10 14" id="KW-1133">Transmembrane helix</keyword>
<keyword evidence="6" id="KW-0328">Glycosyltransferase</keyword>
<comment type="catalytic activity">
    <reaction evidence="13">
        <text>an alpha-D-Glc-(1-&gt;3)-alpha-D-Glc-(1-&gt;3)-alpha-D-Man-(1-&gt;2)-alpha-D-Man-(1-&gt;2)-alpha-D-Man-(1-&gt;3)-[alpha-D-Man-(1-&gt;2)-alpha-D-Man-(1-&gt;3)-[alpha-D-Man-(1-&gt;2)-alpha-D-Man-(1-&gt;6)]-alpha-D-Man-(1-&gt;6)]-beta-D-Man-(1-&gt;4)-beta-D-GlcNAc-(1-&gt;4)-alpha-D-GlcNAc-diphospho-di-trans,poly-cis-dolichol + a di-trans,poly-cis-dolichyl beta-D-glucosyl phosphate = a alpha-D-Glc-(1-&gt;2)-alpha-D-Glc-(1-&gt;3)-alpha-D-Glc-(1-&gt;3)-alpha-D-Man-(1-&gt;2)-alpha-D-Man-(1-&gt;2)-alpha-D-Man-(1-&gt;3)-[alpha-D-Man-(1-&gt;2)-alpha-D-Man-(1-&gt;3)-[alpha-D-Man-(1-&gt;2)-alpha-D-Man-(1-&gt;6)]-alpha-D-Man-(1-&gt;6)]-beta-D-Man-(1-&gt;4)-beta-D-GlcNAc-(1-&gt;4)-alpha-D-GlcNAc-diphospho-di-trans,poly-cis-dolichol + a di-trans,poly-cis-dolichyl phosphate + H(+)</text>
        <dbReference type="Rhea" id="RHEA:29543"/>
        <dbReference type="Rhea" id="RHEA-COMP:19498"/>
        <dbReference type="Rhea" id="RHEA-COMP:19502"/>
        <dbReference type="Rhea" id="RHEA-COMP:19512"/>
        <dbReference type="Rhea" id="RHEA-COMP:19522"/>
        <dbReference type="ChEBI" id="CHEBI:15378"/>
        <dbReference type="ChEBI" id="CHEBI:57525"/>
        <dbReference type="ChEBI" id="CHEBI:57683"/>
        <dbReference type="ChEBI" id="CHEBI:132522"/>
        <dbReference type="ChEBI" id="CHEBI:132523"/>
        <dbReference type="EC" id="2.4.1.256"/>
    </reaction>
    <physiologicalReaction direction="left-to-right" evidence="13">
        <dbReference type="Rhea" id="RHEA:29544"/>
    </physiologicalReaction>
</comment>
<evidence type="ECO:0000313" key="16">
    <source>
        <dbReference type="WormBase" id="Bm5986"/>
    </source>
</evidence>
<accession>A0A0H5SIZ7</accession>
<evidence type="ECO:0000256" key="11">
    <source>
        <dbReference type="ARBA" id="ARBA00023136"/>
    </source>
</evidence>
<dbReference type="EC" id="2.4.1.256" evidence="4"/>
<evidence type="ECO:0000256" key="5">
    <source>
        <dbReference type="ARBA" id="ARBA00018512"/>
    </source>
</evidence>
<dbReference type="PANTHER" id="PTHR12989:SF10">
    <property type="entry name" value="DOL-P-GLC:GLC(2)MAN(9)GLCNAC(2)-PP-DOL ALPHA-1,2-GLUCOSYLTRANSFERASE-RELATED"/>
    <property type="match status" value="1"/>
</dbReference>
<evidence type="ECO:0000256" key="7">
    <source>
        <dbReference type="ARBA" id="ARBA00022679"/>
    </source>
</evidence>
<feature type="transmembrane region" description="Helical" evidence="14">
    <location>
        <begin position="160"/>
        <end position="182"/>
    </location>
</feature>
<dbReference type="InterPro" id="IPR016900">
    <property type="entry name" value="Alg10"/>
</dbReference>
<evidence type="ECO:0000256" key="2">
    <source>
        <dbReference type="ARBA" id="ARBA00004922"/>
    </source>
</evidence>
<proteinExistence type="inferred from homology"/>
<sequence length="200" mass="23939">MRDCVGCTHMELVFPEFRTHSRMNNKIDWFIGTFLGVLHSFLVNYVYKVVPEPYMDEIFHIDQARRFCASNFTWNPKITTPPALYVLSLPFFCGYERYTNSALIPFAFLFSQMMEHIPRALTLLYILGTAAVLVPAHLLEPRYFIIPYIFWRLSYPERRFLVIILELIYEIIINAIVLYIFLYMPFEWLHEPGVKQRFMW</sequence>
<evidence type="ECO:0000256" key="13">
    <source>
        <dbReference type="ARBA" id="ARBA00048064"/>
    </source>
</evidence>
<evidence type="ECO:0000256" key="14">
    <source>
        <dbReference type="SAM" id="Phobius"/>
    </source>
</evidence>
<keyword evidence="11 14" id="KW-0472">Membrane</keyword>